<evidence type="ECO:0000313" key="3">
    <source>
        <dbReference type="Proteomes" id="UP000472267"/>
    </source>
</evidence>
<reference evidence="2" key="1">
    <citation type="submission" date="2019-06" db="EMBL/GenBank/DDBJ databases">
        <authorList>
            <consortium name="Wellcome Sanger Institute Data Sharing"/>
        </authorList>
    </citation>
    <scope>NUCLEOTIDE SEQUENCE [LARGE SCALE GENOMIC DNA]</scope>
</reference>
<dbReference type="Pfam" id="PF00023">
    <property type="entry name" value="Ank"/>
    <property type="match status" value="1"/>
</dbReference>
<organism evidence="2 3">
    <name type="scientific">Salarias fasciatus</name>
    <name type="common">Jewelled blenny</name>
    <name type="synonym">Blennius fasciatus</name>
    <dbReference type="NCBI Taxonomy" id="181472"/>
    <lineage>
        <taxon>Eukaryota</taxon>
        <taxon>Metazoa</taxon>
        <taxon>Chordata</taxon>
        <taxon>Craniata</taxon>
        <taxon>Vertebrata</taxon>
        <taxon>Euteleostomi</taxon>
        <taxon>Actinopterygii</taxon>
        <taxon>Neopterygii</taxon>
        <taxon>Teleostei</taxon>
        <taxon>Neoteleostei</taxon>
        <taxon>Acanthomorphata</taxon>
        <taxon>Ovalentaria</taxon>
        <taxon>Blenniimorphae</taxon>
        <taxon>Blenniiformes</taxon>
        <taxon>Blennioidei</taxon>
        <taxon>Blenniidae</taxon>
        <taxon>Salariinae</taxon>
        <taxon>Salarias</taxon>
    </lineage>
</organism>
<feature type="repeat" description="ANK" evidence="1">
    <location>
        <begin position="184"/>
        <end position="216"/>
    </location>
</feature>
<feature type="repeat" description="ANK" evidence="1">
    <location>
        <begin position="560"/>
        <end position="589"/>
    </location>
</feature>
<dbReference type="InterPro" id="IPR036770">
    <property type="entry name" value="Ankyrin_rpt-contain_sf"/>
</dbReference>
<reference evidence="2" key="2">
    <citation type="submission" date="2025-08" db="UniProtKB">
        <authorList>
            <consortium name="Ensembl"/>
        </authorList>
    </citation>
    <scope>IDENTIFICATION</scope>
</reference>
<dbReference type="InParanoid" id="A0A672FHN6"/>
<dbReference type="AlphaFoldDB" id="A0A672FHN6"/>
<dbReference type="SUPFAM" id="SSF47473">
    <property type="entry name" value="EF-hand"/>
    <property type="match status" value="1"/>
</dbReference>
<feature type="repeat" description="ANK" evidence="1">
    <location>
        <begin position="250"/>
        <end position="282"/>
    </location>
</feature>
<dbReference type="Proteomes" id="UP000472267">
    <property type="component" value="Chromosome 5"/>
</dbReference>
<evidence type="ECO:0000313" key="2">
    <source>
        <dbReference type="Ensembl" id="ENSSFAP00005005968.1"/>
    </source>
</evidence>
<dbReference type="FunCoup" id="A0A672FHN6">
    <property type="interactions" value="664"/>
</dbReference>
<feature type="repeat" description="ANK" evidence="1">
    <location>
        <begin position="524"/>
        <end position="556"/>
    </location>
</feature>
<name>A0A672FHN6_SALFA</name>
<feature type="repeat" description="ANK" evidence="1">
    <location>
        <begin position="590"/>
        <end position="622"/>
    </location>
</feature>
<feature type="repeat" description="ANK" evidence="1">
    <location>
        <begin position="80"/>
        <end position="112"/>
    </location>
</feature>
<dbReference type="PANTHER" id="PTHR24127:SF1">
    <property type="entry name" value="ANKYRIN REPEAT AND EF-HAND DOMAIN-CONTAINING PROTEIN 1"/>
    <property type="match status" value="1"/>
</dbReference>
<dbReference type="InterPro" id="IPR011992">
    <property type="entry name" value="EF-hand-dom_pair"/>
</dbReference>
<keyword evidence="1" id="KW-0040">ANK repeat</keyword>
<dbReference type="Ensembl" id="ENSSFAT00005006287.1">
    <property type="protein sequence ID" value="ENSSFAP00005005968.1"/>
    <property type="gene ID" value="ENSSFAG00005003688.1"/>
</dbReference>
<evidence type="ECO:0000256" key="1">
    <source>
        <dbReference type="PROSITE-ProRule" id="PRU00023"/>
    </source>
</evidence>
<proteinExistence type="predicted"/>
<dbReference type="PROSITE" id="PS50297">
    <property type="entry name" value="ANK_REP_REGION"/>
    <property type="match status" value="7"/>
</dbReference>
<dbReference type="OMA" id="RMPFNKN"/>
<sequence>MDMAQGRLQELQIYRLLQYVRETDKSNIEMMVKHGVHNLINLTEPEDGTGALHVAASLNDHEFVSFLLSLGAQPDIRDKRGRTPAMLAAQLGSHRIVDLLIQNQADLRLQDDEGRGVLFYCMYPTGRHLHCLQAALSVQADPNNVSADGTHVFQLMCQKALEITDMCLTILDRGADPNAANQNTGTTALMEAARAGSPQLVRAILQRGGSPNALDQKHLSAVHYAAMGGVIEVLQVLSGYSAGINIMDLDYHTPLHYAAASGSVDCCKFLAQRGCDPKLKNLEGLLPRNIAKDSGHKNAVKELQKAERQHGKSMEPSEDGLMCDLWALALHDWSHAHQTELRQAFGHDSDTVTAETFICVLEGLKAPVDPEQLHIIVTVHDEKEEGCVNISEFFHGGKYVKKPYRLDSYVSKTKGGKKGAKGAKKKKKGKIPLPICTLPEELMERRADGGPPHFMIEKYCHCSDISRLGSDGPPDHPAADDSGWYTQEPERAYVNINHCVRHGDLQSLDLAFSQEVPVDVQDEYFKAPLMVACACGNYEVVRYLLNKGTNIDACDQFFWTPLHQAAFSGQVKIVELLVAHGATVDAPSVCGATPLMRAIETSRPACVDFLIKAGADVKAEDKNGLNCLDIARAFENSKIIDLLKDKMDSLPKPKETICLGTSGFIETETVCKYRMNTVFLEYWLRRESFTGLTFFFHRLFFFFNLNGGLTAGMFHRDLLFQQEFLSIKLLSIKWFLTMFYLF</sequence>
<keyword evidence="3" id="KW-1185">Reference proteome</keyword>
<dbReference type="Gene3D" id="1.25.40.20">
    <property type="entry name" value="Ankyrin repeat-containing domain"/>
    <property type="match status" value="3"/>
</dbReference>
<dbReference type="SUPFAM" id="SSF48403">
    <property type="entry name" value="Ankyrin repeat"/>
    <property type="match status" value="2"/>
</dbReference>
<protein>
    <submittedName>
        <fullName evidence="2">Ankyrin repeat and EF-hand domain containing 1a</fullName>
    </submittedName>
</protein>
<accession>A0A672FHN6</accession>
<feature type="repeat" description="ANK" evidence="1">
    <location>
        <begin position="47"/>
        <end position="79"/>
    </location>
</feature>
<dbReference type="PROSITE" id="PS50088">
    <property type="entry name" value="ANK_REPEAT"/>
    <property type="match status" value="7"/>
</dbReference>
<dbReference type="InterPro" id="IPR002110">
    <property type="entry name" value="Ankyrin_rpt"/>
</dbReference>
<dbReference type="SMART" id="SM00248">
    <property type="entry name" value="ANK"/>
    <property type="match status" value="11"/>
</dbReference>
<reference evidence="2" key="3">
    <citation type="submission" date="2025-09" db="UniProtKB">
        <authorList>
            <consortium name="Ensembl"/>
        </authorList>
    </citation>
    <scope>IDENTIFICATION</scope>
</reference>
<dbReference type="PRINTS" id="PR01415">
    <property type="entry name" value="ANKYRIN"/>
</dbReference>
<dbReference type="PANTHER" id="PTHR24127">
    <property type="entry name" value="ANKYRIN REPEAT AND EF-HAND DOMAIN-CONTAINING PROTEIN 1"/>
    <property type="match status" value="1"/>
</dbReference>
<dbReference type="InterPro" id="IPR052801">
    <property type="entry name" value="Ankyrin-EF-hand"/>
</dbReference>
<dbReference type="Pfam" id="PF12796">
    <property type="entry name" value="Ank_2"/>
    <property type="match status" value="3"/>
</dbReference>